<protein>
    <submittedName>
        <fullName evidence="4">GTPase-activating protein</fullName>
    </submittedName>
</protein>
<feature type="domain" description="Ras-GAP" evidence="3">
    <location>
        <begin position="534"/>
        <end position="749"/>
    </location>
</feature>
<gene>
    <name evidence="4" type="ORF">DAKH74_002240</name>
</gene>
<dbReference type="SMART" id="SM00323">
    <property type="entry name" value="RasGAP"/>
    <property type="match status" value="1"/>
</dbReference>
<feature type="region of interest" description="Disordered" evidence="2">
    <location>
        <begin position="1028"/>
        <end position="1078"/>
    </location>
</feature>
<keyword evidence="5" id="KW-1185">Reference proteome</keyword>
<comment type="caution">
    <text evidence="4">The sequence shown here is derived from an EMBL/GenBank/DDBJ whole genome shotgun (WGS) entry which is preliminary data.</text>
</comment>
<dbReference type="GO" id="GO:0007165">
    <property type="term" value="P:signal transduction"/>
    <property type="evidence" value="ECO:0007669"/>
    <property type="project" value="UniProtKB-ARBA"/>
</dbReference>
<dbReference type="PROSITE" id="PS00509">
    <property type="entry name" value="RAS_GTPASE_ACTIV_1"/>
    <property type="match status" value="1"/>
</dbReference>
<feature type="compositionally biased region" description="Polar residues" evidence="2">
    <location>
        <begin position="1063"/>
        <end position="1078"/>
    </location>
</feature>
<dbReference type="GO" id="GO:0005096">
    <property type="term" value="F:GTPase activator activity"/>
    <property type="evidence" value="ECO:0007669"/>
    <property type="project" value="UniProtKB-KW"/>
</dbReference>
<dbReference type="Proteomes" id="UP001377567">
    <property type="component" value="Unassembled WGS sequence"/>
</dbReference>
<dbReference type="PANTHER" id="PTHR10194:SF60">
    <property type="entry name" value="RAS GTPASE-ACTIVATING PROTEIN RASKOL"/>
    <property type="match status" value="1"/>
</dbReference>
<accession>A0AAV5RSD2</accession>
<feature type="region of interest" description="Disordered" evidence="2">
    <location>
        <begin position="1092"/>
        <end position="1130"/>
    </location>
</feature>
<dbReference type="InterPro" id="IPR001936">
    <property type="entry name" value="RasGAP_dom"/>
</dbReference>
<evidence type="ECO:0000313" key="4">
    <source>
        <dbReference type="EMBL" id="GMM53608.1"/>
    </source>
</evidence>
<dbReference type="Pfam" id="PF00616">
    <property type="entry name" value="RasGAP"/>
    <property type="match status" value="1"/>
</dbReference>
<evidence type="ECO:0000259" key="3">
    <source>
        <dbReference type="PROSITE" id="PS50018"/>
    </source>
</evidence>
<evidence type="ECO:0000256" key="1">
    <source>
        <dbReference type="ARBA" id="ARBA00022468"/>
    </source>
</evidence>
<dbReference type="PROSITE" id="PS50018">
    <property type="entry name" value="RAS_GTPASE_ACTIV_2"/>
    <property type="match status" value="1"/>
</dbReference>
<reference evidence="4 5" key="1">
    <citation type="journal article" date="2023" name="Elife">
        <title>Identification of key yeast species and microbe-microbe interactions impacting larval growth of Drosophila in the wild.</title>
        <authorList>
            <person name="Mure A."/>
            <person name="Sugiura Y."/>
            <person name="Maeda R."/>
            <person name="Honda K."/>
            <person name="Sakurai N."/>
            <person name="Takahashi Y."/>
            <person name="Watada M."/>
            <person name="Katoh T."/>
            <person name="Gotoh A."/>
            <person name="Gotoh Y."/>
            <person name="Taniguchi I."/>
            <person name="Nakamura K."/>
            <person name="Hayashi T."/>
            <person name="Katayama T."/>
            <person name="Uemura T."/>
            <person name="Hattori Y."/>
        </authorList>
    </citation>
    <scope>NUCLEOTIDE SEQUENCE [LARGE SCALE GENOMIC DNA]</scope>
    <source>
        <strain evidence="4 5">KH-74</strain>
    </source>
</reference>
<dbReference type="Gene3D" id="1.10.506.10">
    <property type="entry name" value="GTPase Activation - p120gap, domain 1"/>
    <property type="match status" value="1"/>
</dbReference>
<name>A0AAV5RSD2_MAUHU</name>
<dbReference type="InterPro" id="IPR023152">
    <property type="entry name" value="RasGAP_CS"/>
</dbReference>
<dbReference type="CDD" id="cd00030">
    <property type="entry name" value="C2"/>
    <property type="match status" value="1"/>
</dbReference>
<dbReference type="PANTHER" id="PTHR10194">
    <property type="entry name" value="RAS GTPASE-ACTIVATING PROTEINS"/>
    <property type="match status" value="1"/>
</dbReference>
<feature type="compositionally biased region" description="Acidic residues" evidence="2">
    <location>
        <begin position="1046"/>
        <end position="1061"/>
    </location>
</feature>
<evidence type="ECO:0000256" key="2">
    <source>
        <dbReference type="SAM" id="MobiDB-lite"/>
    </source>
</evidence>
<dbReference type="SUPFAM" id="SSF48350">
    <property type="entry name" value="GTPase activation domain, GAP"/>
    <property type="match status" value="1"/>
</dbReference>
<sequence length="1130" mass="126099">MAPTFSYSKVTSEDFAKRIRHSGGTFKGELRWTTNLKLHEWKTNLMRVTAAGTLTHTVNKNGLSVSDDTKLSGAGFSNSLGEDPSSDSRHAVIRHLSGCRLRLLADPNGKQRHCCGTIIKVVEHADDSKPIYLTTATDESLFDFFCALTWWSALKPNGIFNKTMLLPNYQEESAAIDGDKPLLSGEVMLFGPAPGHIEAIATENAPAVPTMFVPEESSDSWRWYPVHIKLFPDGHLRVADTNSEFPLFNVDITHLLRSEIRLLDFSLFQDNCSLFLGKISKLRSEVGLYSNTDIITNVFDGGETPQLILNFPNKSPLDDWFVALKSFAIAELLGLNGSDKSNQLRVSNKFTLSILEADFDALDLEVEGEDTYLYAEIWMWDKMWAKTPGIKNSSVPFWREEFSFDEEIRVSELTIKLVQEISHDHHHNHEHHHHPINPHTHAPEVTSVVLGEHTISHDIMTSSRYKKETRAPIYSKDHANFQVASLCFKVNSTVQFVLPSVNFTKFNTVVANTPLQEISDVFYTKLGSLTKTKKLDELSRIALEFFESMGKEELWFQTLMEKELSDIDGAILRNSNNNHSSDHIFGTLFRGNSLLTKSTELYFFQLGRNYIDCSIAPILRDIITSGISAEIDPARIKCDENEKQSIVDANYKVLVSWAEKLWSIIYQSSNDLPVEIKTHLKNFRRELEKFCLKDNEEATLNCISGFLFLRFFCPVILNPKLFNITFDHLDEVARRNVTLVCKLLLNLSTLKSFGDKEPFMRRANSFIEAKTAELKDYIDKVTDKKLDFNTKILNLEDGKTSSLLASGVTFNLDQRRELPLTPFLIDSCLRETEFVQLLNVVHMADSKGDGAITSLDFNKLHKRTVNRRSHGVDIGELEFEKLTENNAEIFGDDFMQFLEVEDENGGGAAGKADIASLAISTETAATGTNSSSGPAHSPLMQEASLIALRLERIVKLMSDYEQPTSQMCESKEYAMRLAHSVYFSPLRKIVVDTSGALLYPVASTPEFTPLFAGQKTDGAAEVCSPGLFGNTAANGTHRRERSADTASDDESDGESGEDAEVNGDSNNFYMGSASSPSTRTLSKFASLIIGGGSSSTANSSNADMKDGDDSGEPAANARSPSKLSRWFKIK</sequence>
<proteinExistence type="predicted"/>
<dbReference type="CDD" id="cd05137">
    <property type="entry name" value="RasGAP_CLA2_BUD2"/>
    <property type="match status" value="1"/>
</dbReference>
<dbReference type="EMBL" id="BTGD01000001">
    <property type="protein sequence ID" value="GMM53608.1"/>
    <property type="molecule type" value="Genomic_DNA"/>
</dbReference>
<keyword evidence="1" id="KW-0343">GTPase activation</keyword>
<evidence type="ECO:0000313" key="5">
    <source>
        <dbReference type="Proteomes" id="UP001377567"/>
    </source>
</evidence>
<organism evidence="4 5">
    <name type="scientific">Maudiozyma humilis</name>
    <name type="common">Sour dough yeast</name>
    <name type="synonym">Kazachstania humilis</name>
    <dbReference type="NCBI Taxonomy" id="51915"/>
    <lineage>
        <taxon>Eukaryota</taxon>
        <taxon>Fungi</taxon>
        <taxon>Dikarya</taxon>
        <taxon>Ascomycota</taxon>
        <taxon>Saccharomycotina</taxon>
        <taxon>Saccharomycetes</taxon>
        <taxon>Saccharomycetales</taxon>
        <taxon>Saccharomycetaceae</taxon>
        <taxon>Maudiozyma</taxon>
    </lineage>
</organism>
<dbReference type="InterPro" id="IPR039360">
    <property type="entry name" value="Ras_GTPase"/>
</dbReference>
<dbReference type="InterPro" id="IPR008936">
    <property type="entry name" value="Rho_GTPase_activation_prot"/>
</dbReference>
<dbReference type="AlphaFoldDB" id="A0AAV5RSD2"/>